<proteinExistence type="predicted"/>
<dbReference type="EMBL" id="MT143699">
    <property type="protein sequence ID" value="QJB00755.1"/>
    <property type="molecule type" value="Genomic_DNA"/>
</dbReference>
<reference evidence="2" key="1">
    <citation type="submission" date="2020-03" db="EMBL/GenBank/DDBJ databases">
        <title>The deep terrestrial virosphere.</title>
        <authorList>
            <person name="Holmfeldt K."/>
            <person name="Nilsson E."/>
            <person name="Simone D."/>
            <person name="Lopez-Fernandez M."/>
            <person name="Wu X."/>
            <person name="de Brujin I."/>
            <person name="Lundin D."/>
            <person name="Andersson A."/>
            <person name="Bertilsson S."/>
            <person name="Dopson M."/>
        </authorList>
    </citation>
    <scope>NUCLEOTIDE SEQUENCE</scope>
    <source>
        <strain evidence="1">MM171A00291</strain>
        <strain evidence="2">MM171B00223</strain>
    </source>
</reference>
<name>A0A6M3MGC4_9ZZZZ</name>
<dbReference type="EMBL" id="MT143887">
    <property type="protein sequence ID" value="QJB04683.1"/>
    <property type="molecule type" value="Genomic_DNA"/>
</dbReference>
<protein>
    <submittedName>
        <fullName evidence="2">Uncharacterized protein</fullName>
    </submittedName>
</protein>
<sequence length="235" mass="26007">MSRIDSDIKAADNISDDFKAELEKVLRSVLIAAIALASTRGNVITTEDIERLLTEKGFYQVGEGLLTTGQTELMDNARKYIAAEVKKEVEYSDDTIAKLETVRKDNSDAYVLIGAVLAQKIVKELTSVEIGMAAPEAITESLEKAVTTAGNQGATWTQTTTFDTYRNALVMLGIQEGLNRYRYHGPLDEKTRPFCRLHVDEVKTWQEWSTIDNGMNGVVTVAMGGFRCRHALIPV</sequence>
<dbReference type="AlphaFoldDB" id="A0A6M3MGC4"/>
<evidence type="ECO:0000313" key="2">
    <source>
        <dbReference type="EMBL" id="QJB04683.1"/>
    </source>
</evidence>
<gene>
    <name evidence="1" type="ORF">MM171A00291_0063</name>
    <name evidence="2" type="ORF">MM171B00223_0060</name>
</gene>
<organism evidence="2">
    <name type="scientific">viral metagenome</name>
    <dbReference type="NCBI Taxonomy" id="1070528"/>
    <lineage>
        <taxon>unclassified sequences</taxon>
        <taxon>metagenomes</taxon>
        <taxon>organismal metagenomes</taxon>
    </lineage>
</organism>
<accession>A0A6M3MGC4</accession>
<evidence type="ECO:0000313" key="1">
    <source>
        <dbReference type="EMBL" id="QJB00755.1"/>
    </source>
</evidence>